<dbReference type="GO" id="GO:0004553">
    <property type="term" value="F:hydrolase activity, hydrolyzing O-glycosyl compounds"/>
    <property type="evidence" value="ECO:0000318"/>
    <property type="project" value="GO_Central"/>
</dbReference>
<dbReference type="InterPro" id="IPR012341">
    <property type="entry name" value="6hp_glycosidase-like_sf"/>
</dbReference>
<name>A9UQ61_MONBE</name>
<dbReference type="InterPro" id="IPR008928">
    <property type="entry name" value="6-hairpin_glycosidase_sf"/>
</dbReference>
<feature type="chain" id="PRO_5002742356" description="Glycoside hydrolase family 65 central catalytic domain-containing protein" evidence="2">
    <location>
        <begin position="19"/>
        <end position="562"/>
    </location>
</feature>
<dbReference type="PANTHER" id="PTHR11051:SF8">
    <property type="entry name" value="PROTEIN-GLUCOSYLGALACTOSYLHYDROXYLYSINE GLUCOSIDASE"/>
    <property type="match status" value="1"/>
</dbReference>
<dbReference type="AlphaFoldDB" id="A9UQ61"/>
<accession>A9UQ61</accession>
<organism evidence="3 4">
    <name type="scientific">Monosiga brevicollis</name>
    <name type="common">Choanoflagellate</name>
    <dbReference type="NCBI Taxonomy" id="81824"/>
    <lineage>
        <taxon>Eukaryota</taxon>
        <taxon>Choanoflagellata</taxon>
        <taxon>Craspedida</taxon>
        <taxon>Salpingoecidae</taxon>
        <taxon>Monosiga</taxon>
    </lineage>
</organism>
<dbReference type="PANTHER" id="PTHR11051">
    <property type="entry name" value="GLYCOSYL HYDROLASE-RELATED"/>
    <property type="match status" value="1"/>
</dbReference>
<evidence type="ECO:0000256" key="2">
    <source>
        <dbReference type="SAM" id="SignalP"/>
    </source>
</evidence>
<dbReference type="GO" id="GO:0005975">
    <property type="term" value="P:carbohydrate metabolic process"/>
    <property type="evidence" value="ECO:0000318"/>
    <property type="project" value="GO_Central"/>
</dbReference>
<keyword evidence="4" id="KW-1185">Reference proteome</keyword>
<dbReference type="KEGG" id="mbr:MONBRDRAFT_22300"/>
<evidence type="ECO:0000256" key="1">
    <source>
        <dbReference type="ARBA" id="ARBA00006768"/>
    </source>
</evidence>
<feature type="non-terminal residue" evidence="3">
    <location>
        <position position="562"/>
    </location>
</feature>
<sequence>MRRSGVLLMLAWMGPVIATATFAPPSDWEDLIATGNLLWHNSTSVAPGYQPNIGNGYIGHTVGCGPAYTPGQEEGSGRLHLAGVFNGQSFVTPSHRAGLPSPFMAYPIEANGAPVVFNASGLDLQAAIFRNRTRLPACGDAVLEMRLLAHRELLNLEVLQLVIRGRVKLDMYTHVAETANASSTRVVMLYDQVARLEAWQPTRIMAIVFGMSRPGCYHIMPSFTPTLHVLCYDAAREEAAAYGYPGAFYPWESAATGSGLVGFPYTTRARSLFKGSLLLMRVRAWLVSCLVTAEFPSIQACPLGSISEAILARIQHDSGAYTNALVSSVLNFTQEVAALIGATVPSNYSLIADQMYLPLVDDLYAGGPVHPEYEGYQQGQAITQSAVGLLQYPLAITMPVSVAQNDLLYYQAVTRDNGYFTGDSSYAIAWARLGNMSAANEQFARTFRYLSPDDPYFLFKEEAVTGNNINFLTGAGGFLQSILYGFGGLDVTEEAFMLHPRLPDVGGVRALTWASVRYRSVCFDVHYNATNTCLRLHESYDGSSLVVNDEALLVGQETCVPA</sequence>
<protein>
    <recommendedName>
        <fullName evidence="5">Glycoside hydrolase family 65 central catalytic domain-containing protein</fullName>
    </recommendedName>
</protein>
<feature type="signal peptide" evidence="2">
    <location>
        <begin position="1"/>
        <end position="18"/>
    </location>
</feature>
<dbReference type="SUPFAM" id="SSF48208">
    <property type="entry name" value="Six-hairpin glycosidases"/>
    <property type="match status" value="1"/>
</dbReference>
<keyword evidence="2" id="KW-0732">Signal</keyword>
<dbReference type="RefSeq" id="XP_001742302.1">
    <property type="nucleotide sequence ID" value="XM_001742250.1"/>
</dbReference>
<reference evidence="3 4" key="1">
    <citation type="journal article" date="2008" name="Nature">
        <title>The genome of the choanoflagellate Monosiga brevicollis and the origin of metazoans.</title>
        <authorList>
            <consortium name="JGI Sequencing"/>
            <person name="King N."/>
            <person name="Westbrook M.J."/>
            <person name="Young S.L."/>
            <person name="Kuo A."/>
            <person name="Abedin M."/>
            <person name="Chapman J."/>
            <person name="Fairclough S."/>
            <person name="Hellsten U."/>
            <person name="Isogai Y."/>
            <person name="Letunic I."/>
            <person name="Marr M."/>
            <person name="Pincus D."/>
            <person name="Putnam N."/>
            <person name="Rokas A."/>
            <person name="Wright K.J."/>
            <person name="Zuzow R."/>
            <person name="Dirks W."/>
            <person name="Good M."/>
            <person name="Goodstein D."/>
            <person name="Lemons D."/>
            <person name="Li W."/>
            <person name="Lyons J.B."/>
            <person name="Morris A."/>
            <person name="Nichols S."/>
            <person name="Richter D.J."/>
            <person name="Salamov A."/>
            <person name="Bork P."/>
            <person name="Lim W.A."/>
            <person name="Manning G."/>
            <person name="Miller W.T."/>
            <person name="McGinnis W."/>
            <person name="Shapiro H."/>
            <person name="Tjian R."/>
            <person name="Grigoriev I.V."/>
            <person name="Rokhsar D."/>
        </authorList>
    </citation>
    <scope>NUCLEOTIDE SEQUENCE [LARGE SCALE GENOMIC DNA]</scope>
    <source>
        <strain evidence="4">MX1 / ATCC 50154</strain>
    </source>
</reference>
<evidence type="ECO:0000313" key="4">
    <source>
        <dbReference type="Proteomes" id="UP000001357"/>
    </source>
</evidence>
<evidence type="ECO:0008006" key="5">
    <source>
        <dbReference type="Google" id="ProtNLM"/>
    </source>
</evidence>
<dbReference type="Gene3D" id="1.50.10.10">
    <property type="match status" value="1"/>
</dbReference>
<comment type="similarity">
    <text evidence="1">Belongs to the glycosyl hydrolase 65 family.</text>
</comment>
<dbReference type="EMBL" id="CH991543">
    <property type="protein sequence ID" value="EDQ92540.1"/>
    <property type="molecule type" value="Genomic_DNA"/>
</dbReference>
<gene>
    <name evidence="3" type="ORF">MONBRDRAFT_22300</name>
</gene>
<evidence type="ECO:0000313" key="3">
    <source>
        <dbReference type="EMBL" id="EDQ92540.1"/>
    </source>
</evidence>
<dbReference type="InParanoid" id="A9UQ61"/>
<proteinExistence type="inferred from homology"/>
<dbReference type="eggNOG" id="KOG4125">
    <property type="taxonomic scope" value="Eukaryota"/>
</dbReference>
<dbReference type="Proteomes" id="UP000001357">
    <property type="component" value="Unassembled WGS sequence"/>
</dbReference>
<dbReference type="STRING" id="81824.A9UQ61"/>
<dbReference type="GeneID" id="5887395"/>